<organism evidence="1 2">
    <name type="scientific">Clitoria ternatea</name>
    <name type="common">Butterfly pea</name>
    <dbReference type="NCBI Taxonomy" id="43366"/>
    <lineage>
        <taxon>Eukaryota</taxon>
        <taxon>Viridiplantae</taxon>
        <taxon>Streptophyta</taxon>
        <taxon>Embryophyta</taxon>
        <taxon>Tracheophyta</taxon>
        <taxon>Spermatophyta</taxon>
        <taxon>Magnoliopsida</taxon>
        <taxon>eudicotyledons</taxon>
        <taxon>Gunneridae</taxon>
        <taxon>Pentapetalae</taxon>
        <taxon>rosids</taxon>
        <taxon>fabids</taxon>
        <taxon>Fabales</taxon>
        <taxon>Fabaceae</taxon>
        <taxon>Papilionoideae</taxon>
        <taxon>50 kb inversion clade</taxon>
        <taxon>NPAAA clade</taxon>
        <taxon>indigoferoid/millettioid clade</taxon>
        <taxon>Phaseoleae</taxon>
        <taxon>Clitoria</taxon>
    </lineage>
</organism>
<evidence type="ECO:0000313" key="2">
    <source>
        <dbReference type="Proteomes" id="UP001359559"/>
    </source>
</evidence>
<dbReference type="EMBL" id="JAYKXN010000003">
    <property type="protein sequence ID" value="KAK7303700.1"/>
    <property type="molecule type" value="Genomic_DNA"/>
</dbReference>
<reference evidence="1 2" key="1">
    <citation type="submission" date="2024-01" db="EMBL/GenBank/DDBJ databases">
        <title>The genomes of 5 underutilized Papilionoideae crops provide insights into root nodulation and disease resistance.</title>
        <authorList>
            <person name="Yuan L."/>
        </authorList>
    </citation>
    <scope>NUCLEOTIDE SEQUENCE [LARGE SCALE GENOMIC DNA]</scope>
    <source>
        <strain evidence="1">LY-2023</strain>
        <tissue evidence="1">Leaf</tissue>
    </source>
</reference>
<dbReference type="Proteomes" id="UP001359559">
    <property type="component" value="Unassembled WGS sequence"/>
</dbReference>
<keyword evidence="2" id="KW-1185">Reference proteome</keyword>
<gene>
    <name evidence="1" type="ORF">RJT34_14613</name>
</gene>
<proteinExistence type="predicted"/>
<name>A0AAN9JQR1_CLITE</name>
<comment type="caution">
    <text evidence="1">The sequence shown here is derived from an EMBL/GenBank/DDBJ whole genome shotgun (WGS) entry which is preliminary data.</text>
</comment>
<evidence type="ECO:0000313" key="1">
    <source>
        <dbReference type="EMBL" id="KAK7303700.1"/>
    </source>
</evidence>
<dbReference type="AlphaFoldDB" id="A0AAN9JQR1"/>
<accession>A0AAN9JQR1</accession>
<sequence length="85" mass="9701">MKLKDSSIKSAIGDSLELGHEDVNGANHIPNHMVEQITKGMDVDDIMRRLTQEESPYLPHMIKEEFDTLSREIDCMLKRVSESES</sequence>
<protein>
    <submittedName>
        <fullName evidence="1">Uncharacterized protein</fullName>
    </submittedName>
</protein>